<evidence type="ECO:0000259" key="3">
    <source>
        <dbReference type="PROSITE" id="PS51186"/>
    </source>
</evidence>
<evidence type="ECO:0000313" key="4">
    <source>
        <dbReference type="EMBL" id="OUQ08985.1"/>
    </source>
</evidence>
<evidence type="ECO:0000256" key="2">
    <source>
        <dbReference type="ARBA" id="ARBA00023315"/>
    </source>
</evidence>
<evidence type="ECO:0000256" key="1">
    <source>
        <dbReference type="ARBA" id="ARBA00022679"/>
    </source>
</evidence>
<dbReference type="Gene3D" id="3.40.630.30">
    <property type="match status" value="1"/>
</dbReference>
<dbReference type="EMBL" id="NFLC01000026">
    <property type="protein sequence ID" value="OUQ08985.1"/>
    <property type="molecule type" value="Genomic_DNA"/>
</dbReference>
<dbReference type="InterPro" id="IPR050832">
    <property type="entry name" value="Bact_Acetyltransf"/>
</dbReference>
<dbReference type="AlphaFoldDB" id="A0A1Y4QUI9"/>
<name>A0A1Y4QUI9_9ENTE</name>
<evidence type="ECO:0000313" key="5">
    <source>
        <dbReference type="Proteomes" id="UP000196074"/>
    </source>
</evidence>
<dbReference type="PROSITE" id="PS51186">
    <property type="entry name" value="GNAT"/>
    <property type="match status" value="1"/>
</dbReference>
<dbReference type="Pfam" id="PF00583">
    <property type="entry name" value="Acetyltransf_1"/>
    <property type="match status" value="1"/>
</dbReference>
<comment type="caution">
    <text evidence="4">The sequence shown here is derived from an EMBL/GenBank/DDBJ whole genome shotgun (WGS) entry which is preliminary data.</text>
</comment>
<keyword evidence="1 4" id="KW-0808">Transferase</keyword>
<protein>
    <submittedName>
        <fullName evidence="4">GNAT family N-acetyltransferase</fullName>
    </submittedName>
</protein>
<dbReference type="SUPFAM" id="SSF55729">
    <property type="entry name" value="Acyl-CoA N-acyltransferases (Nat)"/>
    <property type="match status" value="1"/>
</dbReference>
<gene>
    <name evidence="4" type="ORF">B5E88_10640</name>
</gene>
<reference evidence="5" key="1">
    <citation type="submission" date="2017-04" db="EMBL/GenBank/DDBJ databases">
        <title>Function of individual gut microbiota members based on whole genome sequencing of pure cultures obtained from chicken caecum.</title>
        <authorList>
            <person name="Medvecky M."/>
            <person name="Cejkova D."/>
            <person name="Polansky O."/>
            <person name="Karasova D."/>
            <person name="Kubasova T."/>
            <person name="Cizek A."/>
            <person name="Rychlik I."/>
        </authorList>
    </citation>
    <scope>NUCLEOTIDE SEQUENCE [LARGE SCALE GENOMIC DNA]</scope>
    <source>
        <strain evidence="5">An144</strain>
    </source>
</reference>
<dbReference type="Proteomes" id="UP000196074">
    <property type="component" value="Unassembled WGS sequence"/>
</dbReference>
<organism evidence="4 5">
    <name type="scientific">Enterococcus cecorum</name>
    <dbReference type="NCBI Taxonomy" id="44008"/>
    <lineage>
        <taxon>Bacteria</taxon>
        <taxon>Bacillati</taxon>
        <taxon>Bacillota</taxon>
        <taxon>Bacilli</taxon>
        <taxon>Lactobacillales</taxon>
        <taxon>Enterococcaceae</taxon>
        <taxon>Enterococcus</taxon>
    </lineage>
</organism>
<dbReference type="PANTHER" id="PTHR43877">
    <property type="entry name" value="AMINOALKYLPHOSPHONATE N-ACETYLTRANSFERASE-RELATED-RELATED"/>
    <property type="match status" value="1"/>
</dbReference>
<dbReference type="CDD" id="cd04301">
    <property type="entry name" value="NAT_SF"/>
    <property type="match status" value="1"/>
</dbReference>
<sequence length="140" mass="16479">MIRKYEISDHVDICKICNKELRYNCEKSLVSKQLENLNEDREMVFVAELNARVVGFIHVEKYNVLYLDSMVNILGLAVLSNYQKQGLGRKLIDAAIQWANEMGIYTLRLNSGINRKEAHQFYRRIGFGEEKEQYRFIKNI</sequence>
<keyword evidence="2" id="KW-0012">Acyltransferase</keyword>
<accession>A0A1Y4QUI9</accession>
<dbReference type="GO" id="GO:0016747">
    <property type="term" value="F:acyltransferase activity, transferring groups other than amino-acyl groups"/>
    <property type="evidence" value="ECO:0007669"/>
    <property type="project" value="InterPro"/>
</dbReference>
<dbReference type="RefSeq" id="WP_087215993.1">
    <property type="nucleotide sequence ID" value="NZ_NFLC01000026.1"/>
</dbReference>
<dbReference type="InterPro" id="IPR016181">
    <property type="entry name" value="Acyl_CoA_acyltransferase"/>
</dbReference>
<proteinExistence type="predicted"/>
<dbReference type="InterPro" id="IPR000182">
    <property type="entry name" value="GNAT_dom"/>
</dbReference>
<feature type="domain" description="N-acetyltransferase" evidence="3">
    <location>
        <begin position="1"/>
        <end position="140"/>
    </location>
</feature>